<evidence type="ECO:0000256" key="1">
    <source>
        <dbReference type="SAM" id="MobiDB-lite"/>
    </source>
</evidence>
<organism evidence="2 3">
    <name type="scientific">Streptomyces smaragdinus</name>
    <dbReference type="NCBI Taxonomy" id="2585196"/>
    <lineage>
        <taxon>Bacteria</taxon>
        <taxon>Bacillati</taxon>
        <taxon>Actinomycetota</taxon>
        <taxon>Actinomycetes</taxon>
        <taxon>Kitasatosporales</taxon>
        <taxon>Streptomycetaceae</taxon>
        <taxon>Streptomyces</taxon>
    </lineage>
</organism>
<proteinExistence type="predicted"/>
<sequence length="78" mass="8165">MSCAASRNVRRGRPVPGRRRSGSGRVKPPPGMSPDPERTGLAFLASLQGVTGLANCGVVTDARLEDLLADVVARLARP</sequence>
<dbReference type="EMBL" id="WEGJ01000002">
    <property type="protein sequence ID" value="MQY10772.1"/>
    <property type="molecule type" value="Genomic_DNA"/>
</dbReference>
<evidence type="ECO:0000313" key="2">
    <source>
        <dbReference type="EMBL" id="MQY10772.1"/>
    </source>
</evidence>
<name>A0A7K0CCD4_9ACTN</name>
<gene>
    <name evidence="2" type="ORF">SRB5_08850</name>
</gene>
<feature type="compositionally biased region" description="Basic residues" evidence="1">
    <location>
        <begin position="8"/>
        <end position="22"/>
    </location>
</feature>
<keyword evidence="3" id="KW-1185">Reference proteome</keyword>
<feature type="region of interest" description="Disordered" evidence="1">
    <location>
        <begin position="1"/>
        <end position="39"/>
    </location>
</feature>
<evidence type="ECO:0000313" key="3">
    <source>
        <dbReference type="Proteomes" id="UP000466345"/>
    </source>
</evidence>
<comment type="caution">
    <text evidence="2">The sequence shown here is derived from an EMBL/GenBank/DDBJ whole genome shotgun (WGS) entry which is preliminary data.</text>
</comment>
<dbReference type="Proteomes" id="UP000466345">
    <property type="component" value="Unassembled WGS sequence"/>
</dbReference>
<dbReference type="AlphaFoldDB" id="A0A7K0CCD4"/>
<accession>A0A7K0CCD4</accession>
<protein>
    <submittedName>
        <fullName evidence="2">Uncharacterized protein</fullName>
    </submittedName>
</protein>
<reference evidence="2 3" key="1">
    <citation type="submission" date="2019-10" db="EMBL/GenBank/DDBJ databases">
        <title>Streptomyces smaragdinus sp. nov. and Streptomyces fabii sp. nov., isolated from the gut of fungus growing-termite Macrotermes natalensis.</title>
        <authorList>
            <person name="Schwitalla J."/>
            <person name="Benndorf R."/>
            <person name="Martin K."/>
            <person name="De Beer W."/>
            <person name="Kaster A.-K."/>
            <person name="Vollmers J."/>
            <person name="Poulsen M."/>
            <person name="Beemelmanns C."/>
        </authorList>
    </citation>
    <scope>NUCLEOTIDE SEQUENCE [LARGE SCALE GENOMIC DNA]</scope>
    <source>
        <strain evidence="2 3">RB5</strain>
    </source>
</reference>